<evidence type="ECO:0000313" key="3">
    <source>
        <dbReference type="Proteomes" id="UP000437748"/>
    </source>
</evidence>
<evidence type="ECO:0008006" key="4">
    <source>
        <dbReference type="Google" id="ProtNLM"/>
    </source>
</evidence>
<reference evidence="2 3" key="1">
    <citation type="submission" date="2019-10" db="EMBL/GenBank/DDBJ databases">
        <title>New species of Slilvanegrellaceae.</title>
        <authorList>
            <person name="Pitt A."/>
            <person name="Hahn M.W."/>
        </authorList>
    </citation>
    <scope>NUCLEOTIDE SEQUENCE [LARGE SCALE GENOMIC DNA]</scope>
    <source>
        <strain evidence="2 3">SP-Ram-0.45-NSY-1</strain>
    </source>
</reference>
<dbReference type="RefSeq" id="WP_153420377.1">
    <property type="nucleotide sequence ID" value="NZ_WFLM01000003.1"/>
</dbReference>
<accession>A0A6N6VSM9</accession>
<gene>
    <name evidence="2" type="ORF">GCL60_08970</name>
</gene>
<name>A0A6N6VSM9_9BACT</name>
<dbReference type="Proteomes" id="UP000437748">
    <property type="component" value="Unassembled WGS sequence"/>
</dbReference>
<feature type="coiled-coil region" evidence="1">
    <location>
        <begin position="62"/>
        <end position="103"/>
    </location>
</feature>
<comment type="caution">
    <text evidence="2">The sequence shown here is derived from an EMBL/GenBank/DDBJ whole genome shotgun (WGS) entry which is preliminary data.</text>
</comment>
<organism evidence="2 3">
    <name type="scientific">Silvanigrella paludirubra</name>
    <dbReference type="NCBI Taxonomy" id="2499159"/>
    <lineage>
        <taxon>Bacteria</taxon>
        <taxon>Pseudomonadati</taxon>
        <taxon>Bdellovibrionota</taxon>
        <taxon>Oligoflexia</taxon>
        <taxon>Silvanigrellales</taxon>
        <taxon>Silvanigrellaceae</taxon>
        <taxon>Silvanigrella</taxon>
    </lineage>
</organism>
<evidence type="ECO:0000313" key="2">
    <source>
        <dbReference type="EMBL" id="KAB8038980.1"/>
    </source>
</evidence>
<evidence type="ECO:0000256" key="1">
    <source>
        <dbReference type="SAM" id="Coils"/>
    </source>
</evidence>
<keyword evidence="3" id="KW-1185">Reference proteome</keyword>
<dbReference type="EMBL" id="WFLM01000003">
    <property type="protein sequence ID" value="KAB8038980.1"/>
    <property type="molecule type" value="Genomic_DNA"/>
</dbReference>
<proteinExistence type="predicted"/>
<protein>
    <recommendedName>
        <fullName evidence="4">Helix-turn-helix domain-containing protein</fullName>
    </recommendedName>
</protein>
<keyword evidence="1" id="KW-0175">Coiled coil</keyword>
<sequence length="112" mass="13272">MAIKLKNNQKIKEELGNWVKLNDAAQILQVSEITLRRKIKSGQIKSELRDGKYFVHIKESQLKEKKNDIINFEKYLNEKEIEIKNLKTQLYDQKILIDALEEKLTFLLKKSL</sequence>
<dbReference type="AlphaFoldDB" id="A0A6N6VSM9"/>
<dbReference type="OrthoDB" id="9858976at2"/>